<feature type="domain" description="N-acetyltransferase" evidence="3">
    <location>
        <begin position="12"/>
        <end position="170"/>
    </location>
</feature>
<evidence type="ECO:0000259" key="3">
    <source>
        <dbReference type="PROSITE" id="PS51186"/>
    </source>
</evidence>
<gene>
    <name evidence="4" type="ORF">IG616_07695</name>
</gene>
<reference evidence="5" key="1">
    <citation type="submission" date="2020-09" db="EMBL/GenBank/DDBJ databases">
        <title>The genome sequence of strain Labrenzia suaedae 4C16A.</title>
        <authorList>
            <person name="Liu Y."/>
        </authorList>
    </citation>
    <scope>NUCLEOTIDE SEQUENCE [LARGE SCALE GENOMIC DNA]</scope>
    <source>
        <strain evidence="5">4C16A</strain>
    </source>
</reference>
<dbReference type="PANTHER" id="PTHR43877:SF2">
    <property type="entry name" value="AMINOALKYLPHOSPHONATE N-ACETYLTRANSFERASE-RELATED"/>
    <property type="match status" value="1"/>
</dbReference>
<dbReference type="PIRSF" id="PIRSF028520">
    <property type="entry name" value="UCP028520"/>
    <property type="match status" value="1"/>
</dbReference>
<reference evidence="4 5" key="2">
    <citation type="journal article" date="2021" name="Int. J. Syst. Evol. Microbiol.">
        <title>Roseibium litorale sp. nov., isolated from a tidal flat sediment and proposal for the reclassification of Labrenzia polysiphoniae as Roseibium polysiphoniae comb. nov.</title>
        <authorList>
            <person name="Liu Y."/>
            <person name="Pei T."/>
            <person name="Du J."/>
            <person name="Chao M."/>
            <person name="Deng M.R."/>
            <person name="Zhu H."/>
        </authorList>
    </citation>
    <scope>NUCLEOTIDE SEQUENCE [LARGE SCALE GENOMIC DNA]</scope>
    <source>
        <strain evidence="4 5">4C16A</strain>
    </source>
</reference>
<dbReference type="EMBL" id="JACYXI010000003">
    <property type="protein sequence ID" value="MBD8891424.1"/>
    <property type="molecule type" value="Genomic_DNA"/>
</dbReference>
<accession>A0ABR9CKP6</accession>
<evidence type="ECO:0000313" key="5">
    <source>
        <dbReference type="Proteomes" id="UP000632063"/>
    </source>
</evidence>
<dbReference type="InterPro" id="IPR016181">
    <property type="entry name" value="Acyl_CoA_acyltransferase"/>
</dbReference>
<dbReference type="InterPro" id="IPR050832">
    <property type="entry name" value="Bact_Acetyltransf"/>
</dbReference>
<evidence type="ECO:0000313" key="4">
    <source>
        <dbReference type="EMBL" id="MBD8891424.1"/>
    </source>
</evidence>
<evidence type="ECO:0000256" key="2">
    <source>
        <dbReference type="ARBA" id="ARBA00023315"/>
    </source>
</evidence>
<keyword evidence="1" id="KW-0808">Transferase</keyword>
<dbReference type="InterPro" id="IPR000182">
    <property type="entry name" value="GNAT_dom"/>
</dbReference>
<proteinExistence type="predicted"/>
<organism evidence="4 5">
    <name type="scientific">Roseibium litorale</name>
    <dbReference type="NCBI Taxonomy" id="2803841"/>
    <lineage>
        <taxon>Bacteria</taxon>
        <taxon>Pseudomonadati</taxon>
        <taxon>Pseudomonadota</taxon>
        <taxon>Alphaproteobacteria</taxon>
        <taxon>Hyphomicrobiales</taxon>
        <taxon>Stappiaceae</taxon>
        <taxon>Roseibium</taxon>
    </lineage>
</organism>
<dbReference type="PROSITE" id="PS51186">
    <property type="entry name" value="GNAT"/>
    <property type="match status" value="1"/>
</dbReference>
<protein>
    <submittedName>
        <fullName evidence="4">GNAT family N-acetyltransferase</fullName>
    </submittedName>
</protein>
<dbReference type="CDD" id="cd04301">
    <property type="entry name" value="NAT_SF"/>
    <property type="match status" value="1"/>
</dbReference>
<dbReference type="RefSeq" id="WP_192147551.1">
    <property type="nucleotide sequence ID" value="NZ_JACYXI010000003.1"/>
</dbReference>
<dbReference type="SUPFAM" id="SSF55729">
    <property type="entry name" value="Acyl-CoA N-acyltransferases (Nat)"/>
    <property type="match status" value="1"/>
</dbReference>
<dbReference type="Proteomes" id="UP000632063">
    <property type="component" value="Unassembled WGS sequence"/>
</dbReference>
<keyword evidence="5" id="KW-1185">Reference proteome</keyword>
<dbReference type="Gene3D" id="3.40.630.30">
    <property type="match status" value="1"/>
</dbReference>
<dbReference type="InterPro" id="IPR016890">
    <property type="entry name" value="UCP028520"/>
</dbReference>
<dbReference type="PANTHER" id="PTHR43877">
    <property type="entry name" value="AMINOALKYLPHOSPHONATE N-ACETYLTRANSFERASE-RELATED-RELATED"/>
    <property type="match status" value="1"/>
</dbReference>
<keyword evidence="2" id="KW-0012">Acyltransferase</keyword>
<name>A0ABR9CKP6_9HYPH</name>
<evidence type="ECO:0000256" key="1">
    <source>
        <dbReference type="ARBA" id="ARBA00022679"/>
    </source>
</evidence>
<sequence>MSSPAPAGSAQVIIRPIQTSDLDALLVMNNAAVPAVGELTLAKLRDLIAMASHSLTAERDGKPLGFLLCLPEGTSYASRNYRWLSGQLDRFAYVDRICLAPGARNQGIGESLYQSVIAALTPEDGPVVCEVNTRPDNPGSRRFHARIGFREIGTADYGDMAVVFLQHDAAMKEI</sequence>
<comment type="caution">
    <text evidence="4">The sequence shown here is derived from an EMBL/GenBank/DDBJ whole genome shotgun (WGS) entry which is preliminary data.</text>
</comment>
<dbReference type="Pfam" id="PF00583">
    <property type="entry name" value="Acetyltransf_1"/>
    <property type="match status" value="1"/>
</dbReference>